<evidence type="ECO:0000313" key="1">
    <source>
        <dbReference type="EMBL" id="GJE61906.1"/>
    </source>
</evidence>
<accession>A0ABQ4U378</accession>
<protein>
    <submittedName>
        <fullName evidence="1">15-cis-phytoene synthase</fullName>
    </submittedName>
</protein>
<proteinExistence type="predicted"/>
<sequence length="297" mass="32248">MNGRVEDATAGTGSEGGLAFALRHCEALVRAGDPDRYFATLFAPEPFRPHLFALYAFSLTIARVREAASNPMAGEIRLQWWRDALQGEARGDVKANPVAAAVEDAIVRRRLGRQPFVDLIDARVFDLYDDPMPRLNDLEGYCGETASALFRLASLVLGDGSEPGGAAAAGHAGVAYGITGLLRALPWHARAGQVYLPAEMLRAYGVTREDIVTGRGGPGLRGACADLRGIARRHLTAYEAARPTIAPAARTAFLPASLVGGYLALMERPSYDPLNTPVDTPRWRRLWRLWRASRRIG</sequence>
<evidence type="ECO:0000313" key="2">
    <source>
        <dbReference type="Proteomes" id="UP001055057"/>
    </source>
</evidence>
<gene>
    <name evidence="1" type="primary">crtB</name>
    <name evidence="1" type="ORF">MPOCJGCO_4033</name>
</gene>
<dbReference type="EMBL" id="BPRB01000254">
    <property type="protein sequence ID" value="GJE61906.1"/>
    <property type="molecule type" value="Genomic_DNA"/>
</dbReference>
<name>A0ABQ4U378_9HYPH</name>
<dbReference type="PANTHER" id="PTHR31480">
    <property type="entry name" value="BIFUNCTIONAL LYCOPENE CYCLASE/PHYTOENE SYNTHASE"/>
    <property type="match status" value="1"/>
</dbReference>
<dbReference type="RefSeq" id="WP_238184461.1">
    <property type="nucleotide sequence ID" value="NZ_BPRB01000254.1"/>
</dbReference>
<dbReference type="InterPro" id="IPR008949">
    <property type="entry name" value="Isoprenoid_synthase_dom_sf"/>
</dbReference>
<comment type="caution">
    <text evidence="1">The sequence shown here is derived from an EMBL/GenBank/DDBJ whole genome shotgun (WGS) entry which is preliminary data.</text>
</comment>
<keyword evidence="2" id="KW-1185">Reference proteome</keyword>
<dbReference type="Pfam" id="PF00494">
    <property type="entry name" value="SQS_PSY"/>
    <property type="match status" value="1"/>
</dbReference>
<reference evidence="1" key="2">
    <citation type="submission" date="2021-08" db="EMBL/GenBank/DDBJ databases">
        <authorList>
            <person name="Tani A."/>
            <person name="Ola A."/>
            <person name="Ogura Y."/>
            <person name="Katsura K."/>
            <person name="Hayashi T."/>
        </authorList>
    </citation>
    <scope>NUCLEOTIDE SEQUENCE</scope>
    <source>
        <strain evidence="1">DSM 23632</strain>
    </source>
</reference>
<dbReference type="InterPro" id="IPR002060">
    <property type="entry name" value="Squ/phyt_synthse"/>
</dbReference>
<reference evidence="1" key="1">
    <citation type="journal article" date="2021" name="Front. Microbiol.">
        <title>Comprehensive Comparative Genomics and Phenotyping of Methylobacterium Species.</title>
        <authorList>
            <person name="Alessa O."/>
            <person name="Ogura Y."/>
            <person name="Fujitani Y."/>
            <person name="Takami H."/>
            <person name="Hayashi T."/>
            <person name="Sahin N."/>
            <person name="Tani A."/>
        </authorList>
    </citation>
    <scope>NUCLEOTIDE SEQUENCE</scope>
    <source>
        <strain evidence="1">DSM 23632</strain>
    </source>
</reference>
<dbReference type="SUPFAM" id="SSF48576">
    <property type="entry name" value="Terpenoid synthases"/>
    <property type="match status" value="1"/>
</dbReference>
<dbReference type="Proteomes" id="UP001055057">
    <property type="component" value="Unassembled WGS sequence"/>
</dbReference>
<dbReference type="Gene3D" id="1.10.600.10">
    <property type="entry name" value="Farnesyl Diphosphate Synthase"/>
    <property type="match status" value="1"/>
</dbReference>
<organism evidence="1 2">
    <name type="scientific">Methylobacterium trifolii</name>
    <dbReference type="NCBI Taxonomy" id="1003092"/>
    <lineage>
        <taxon>Bacteria</taxon>
        <taxon>Pseudomonadati</taxon>
        <taxon>Pseudomonadota</taxon>
        <taxon>Alphaproteobacteria</taxon>
        <taxon>Hyphomicrobiales</taxon>
        <taxon>Methylobacteriaceae</taxon>
        <taxon>Methylobacterium</taxon>
    </lineage>
</organism>